<evidence type="ECO:0000259" key="1">
    <source>
        <dbReference type="Pfam" id="PF05699"/>
    </source>
</evidence>
<dbReference type="STRING" id="2711.A0A067DJE0"/>
<reference evidence="2 3" key="1">
    <citation type="submission" date="2014-04" db="EMBL/GenBank/DDBJ databases">
        <authorList>
            <consortium name="International Citrus Genome Consortium"/>
            <person name="Gmitter F."/>
            <person name="Chen C."/>
            <person name="Farmerie W."/>
            <person name="Harkins T."/>
            <person name="Desany B."/>
            <person name="Mohiuddin M."/>
            <person name="Kodira C."/>
            <person name="Borodovsky M."/>
            <person name="Lomsadze A."/>
            <person name="Burns P."/>
            <person name="Jenkins J."/>
            <person name="Prochnik S."/>
            <person name="Shu S."/>
            <person name="Chapman J."/>
            <person name="Pitluck S."/>
            <person name="Schmutz J."/>
            <person name="Rokhsar D."/>
        </authorList>
    </citation>
    <scope>NUCLEOTIDE SEQUENCE</scope>
</reference>
<evidence type="ECO:0000313" key="3">
    <source>
        <dbReference type="Proteomes" id="UP000027120"/>
    </source>
</evidence>
<protein>
    <recommendedName>
        <fullName evidence="1">HAT C-terminal dimerisation domain-containing protein</fullName>
    </recommendedName>
</protein>
<organism evidence="2 3">
    <name type="scientific">Citrus sinensis</name>
    <name type="common">Sweet orange</name>
    <name type="synonym">Citrus aurantium var. sinensis</name>
    <dbReference type="NCBI Taxonomy" id="2711"/>
    <lineage>
        <taxon>Eukaryota</taxon>
        <taxon>Viridiplantae</taxon>
        <taxon>Streptophyta</taxon>
        <taxon>Embryophyta</taxon>
        <taxon>Tracheophyta</taxon>
        <taxon>Spermatophyta</taxon>
        <taxon>Magnoliopsida</taxon>
        <taxon>eudicotyledons</taxon>
        <taxon>Gunneridae</taxon>
        <taxon>Pentapetalae</taxon>
        <taxon>rosids</taxon>
        <taxon>malvids</taxon>
        <taxon>Sapindales</taxon>
        <taxon>Rutaceae</taxon>
        <taxon>Aurantioideae</taxon>
        <taxon>Citrus</taxon>
    </lineage>
</organism>
<dbReference type="PANTHER" id="PTHR11697">
    <property type="entry name" value="GENERAL TRANSCRIPTION FACTOR 2-RELATED ZINC FINGER PROTEIN"/>
    <property type="match status" value="1"/>
</dbReference>
<dbReference type="Proteomes" id="UP000027120">
    <property type="component" value="Unassembled WGS sequence"/>
</dbReference>
<dbReference type="PANTHER" id="PTHR11697:SF231">
    <property type="entry name" value="TTF-TYPE DOMAIN-CONTAINING PROTEIN"/>
    <property type="match status" value="1"/>
</dbReference>
<proteinExistence type="predicted"/>
<dbReference type="SUPFAM" id="SSF53098">
    <property type="entry name" value="Ribonuclease H-like"/>
    <property type="match status" value="1"/>
</dbReference>
<dbReference type="AlphaFoldDB" id="A0A067DJE0"/>
<accession>A0A067DJE0</accession>
<name>A0A067DJE0_CITSI</name>
<feature type="domain" description="HAT C-terminal dimerisation" evidence="1">
    <location>
        <begin position="304"/>
        <end position="379"/>
    </location>
</feature>
<dbReference type="InterPro" id="IPR055298">
    <property type="entry name" value="AtLOH3-like"/>
</dbReference>
<evidence type="ECO:0000313" key="2">
    <source>
        <dbReference type="EMBL" id="KDO43003.1"/>
    </source>
</evidence>
<dbReference type="InterPro" id="IPR008906">
    <property type="entry name" value="HATC_C_dom"/>
</dbReference>
<dbReference type="GO" id="GO:0046983">
    <property type="term" value="F:protein dimerization activity"/>
    <property type="evidence" value="ECO:0007669"/>
    <property type="project" value="InterPro"/>
</dbReference>
<dbReference type="EMBL" id="KK785416">
    <property type="protein sequence ID" value="KDO43003.1"/>
    <property type="molecule type" value="Genomic_DNA"/>
</dbReference>
<sequence length="403" mass="47010">MRDEWNGLQALILKDCPYAYYIHCLAHLLQLTLVAVSQVVIPVHHVFTKLTSVLNIVGAFCKRNDELKHAKADEIAHMLALDERETSKGLNQIGTLQRASETQRGSHFKSVSSLINMFSETCDVLINIMEDRVTYASREDVDATYEVITSFEFVFVLHLMKNIMVIADLFSQALQCQSQDILNVMRLVSSTKVLLQKMRDEEWQNLLEKVISFCKARNIDIPYMNAQYIARQGRARNKKDDFTMEHHYRVNIFYAAIDSQLQELNIQFNDSSFYRDDFTDNEKIYLRVQLDHYNYNVVQDPEFKNLSSLSDLCQWLVRTRRSLIYPLVYKIIVLVLTLPISTATTERSFLAMNIVNTRLCNKMDDDFLTDTLITYIERDIAKKSSMESVIDDFRDMKEHKVRF</sequence>
<gene>
    <name evidence="2" type="ORF">CISIN_1g041287mg</name>
</gene>
<dbReference type="InterPro" id="IPR012337">
    <property type="entry name" value="RNaseH-like_sf"/>
</dbReference>
<dbReference type="Pfam" id="PF05699">
    <property type="entry name" value="Dimer_Tnp_hAT"/>
    <property type="match status" value="1"/>
</dbReference>
<keyword evidence="3" id="KW-1185">Reference proteome</keyword>